<evidence type="ECO:0008006" key="13">
    <source>
        <dbReference type="Google" id="ProtNLM"/>
    </source>
</evidence>
<dbReference type="PANTHER" id="PTHR47926:SF543">
    <property type="entry name" value="(WILD MALAYSIAN BANANA) HYPOTHETICAL PROTEIN"/>
    <property type="match status" value="1"/>
</dbReference>
<keyword evidence="4" id="KW-0238">DNA-binding</keyword>
<dbReference type="InterPro" id="IPR046960">
    <property type="entry name" value="PPR_At4g14850-like_plant"/>
</dbReference>
<keyword evidence="2" id="KW-0677">Repeat</keyword>
<accession>A0A843WI19</accession>
<feature type="domain" description="HTH myb-type" evidence="10">
    <location>
        <begin position="1"/>
        <end position="54"/>
    </location>
</feature>
<evidence type="ECO:0000313" key="12">
    <source>
        <dbReference type="Proteomes" id="UP000652761"/>
    </source>
</evidence>
<organism evidence="11 12">
    <name type="scientific">Colocasia esculenta</name>
    <name type="common">Wild taro</name>
    <name type="synonym">Arum esculentum</name>
    <dbReference type="NCBI Taxonomy" id="4460"/>
    <lineage>
        <taxon>Eukaryota</taxon>
        <taxon>Viridiplantae</taxon>
        <taxon>Streptophyta</taxon>
        <taxon>Embryophyta</taxon>
        <taxon>Tracheophyta</taxon>
        <taxon>Spermatophyta</taxon>
        <taxon>Magnoliopsida</taxon>
        <taxon>Liliopsida</taxon>
        <taxon>Araceae</taxon>
        <taxon>Aroideae</taxon>
        <taxon>Colocasieae</taxon>
        <taxon>Colocasia</taxon>
    </lineage>
</organism>
<dbReference type="FunFam" id="1.25.40.10:FF:000031">
    <property type="entry name" value="Pentatricopeptide repeat-containing protein mitochondrial"/>
    <property type="match status" value="1"/>
</dbReference>
<evidence type="ECO:0000256" key="6">
    <source>
        <dbReference type="ARBA" id="ARBA00023242"/>
    </source>
</evidence>
<dbReference type="Pfam" id="PF20430">
    <property type="entry name" value="Eplus_motif"/>
    <property type="match status" value="1"/>
</dbReference>
<evidence type="ECO:0000256" key="2">
    <source>
        <dbReference type="ARBA" id="ARBA00022737"/>
    </source>
</evidence>
<keyword evidence="3" id="KW-0805">Transcription regulation</keyword>
<feature type="repeat" description="PPR" evidence="7">
    <location>
        <begin position="906"/>
        <end position="936"/>
    </location>
</feature>
<evidence type="ECO:0000259" key="10">
    <source>
        <dbReference type="PROSITE" id="PS51294"/>
    </source>
</evidence>
<dbReference type="GO" id="GO:0009451">
    <property type="term" value="P:RNA modification"/>
    <property type="evidence" value="ECO:0007669"/>
    <property type="project" value="InterPro"/>
</dbReference>
<dbReference type="InterPro" id="IPR046849">
    <property type="entry name" value="E2_motif"/>
</dbReference>
<dbReference type="Pfam" id="PF20431">
    <property type="entry name" value="E_motif"/>
    <property type="match status" value="1"/>
</dbReference>
<feature type="repeat" description="PPR" evidence="7">
    <location>
        <begin position="462"/>
        <end position="496"/>
    </location>
</feature>
<evidence type="ECO:0000256" key="3">
    <source>
        <dbReference type="ARBA" id="ARBA00023015"/>
    </source>
</evidence>
<dbReference type="InterPro" id="IPR017930">
    <property type="entry name" value="Myb_dom"/>
</dbReference>
<comment type="subcellular location">
    <subcellularLocation>
        <location evidence="1">Nucleus</location>
    </subcellularLocation>
</comment>
<feature type="repeat" description="PPR" evidence="7">
    <location>
        <begin position="836"/>
        <end position="870"/>
    </location>
</feature>
<evidence type="ECO:0000256" key="8">
    <source>
        <dbReference type="SAM" id="MobiDB-lite"/>
    </source>
</evidence>
<dbReference type="FunFam" id="1.25.40.10:FF:001086">
    <property type="entry name" value="Pentatricopeptide repeat-containing protein At4g33170"/>
    <property type="match status" value="1"/>
</dbReference>
<feature type="repeat" description="PPR" evidence="7">
    <location>
        <begin position="357"/>
        <end position="387"/>
    </location>
</feature>
<evidence type="ECO:0000256" key="4">
    <source>
        <dbReference type="ARBA" id="ARBA00023125"/>
    </source>
</evidence>
<keyword evidence="5" id="KW-0804">Transcription</keyword>
<evidence type="ECO:0000259" key="9">
    <source>
        <dbReference type="PROSITE" id="PS50090"/>
    </source>
</evidence>
<gene>
    <name evidence="11" type="ORF">Taro_035258</name>
</gene>
<dbReference type="Proteomes" id="UP000652761">
    <property type="component" value="Unassembled WGS sequence"/>
</dbReference>
<dbReference type="FunFam" id="1.25.40.10:FF:001139">
    <property type="entry name" value="Uncharacterized protein"/>
    <property type="match status" value="1"/>
</dbReference>
<feature type="compositionally biased region" description="Basic and acidic residues" evidence="8">
    <location>
        <begin position="213"/>
        <end position="239"/>
    </location>
</feature>
<dbReference type="Pfam" id="PF01535">
    <property type="entry name" value="PPR"/>
    <property type="match status" value="8"/>
</dbReference>
<evidence type="ECO:0000256" key="5">
    <source>
        <dbReference type="ARBA" id="ARBA00023163"/>
    </source>
</evidence>
<feature type="region of interest" description="Disordered" evidence="8">
    <location>
        <begin position="209"/>
        <end position="255"/>
    </location>
</feature>
<reference evidence="11" key="1">
    <citation type="submission" date="2017-07" db="EMBL/GenBank/DDBJ databases">
        <title>Taro Niue Genome Assembly and Annotation.</title>
        <authorList>
            <person name="Atibalentja N."/>
            <person name="Keating K."/>
            <person name="Fields C.J."/>
        </authorList>
    </citation>
    <scope>NUCLEOTIDE SEQUENCE</scope>
    <source>
        <strain evidence="11">Niue_2</strain>
        <tissue evidence="11">Leaf</tissue>
    </source>
</reference>
<evidence type="ECO:0000256" key="7">
    <source>
        <dbReference type="PROSITE-ProRule" id="PRU00708"/>
    </source>
</evidence>
<dbReference type="InterPro" id="IPR032867">
    <property type="entry name" value="DYW_dom"/>
</dbReference>
<feature type="repeat" description="PPR" evidence="7">
    <location>
        <begin position="937"/>
        <end position="971"/>
    </location>
</feature>
<comment type="caution">
    <text evidence="11">The sequence shown here is derived from an EMBL/GenBank/DDBJ whole genome shotgun (WGS) entry which is preliminary data.</text>
</comment>
<dbReference type="InterPro" id="IPR002885">
    <property type="entry name" value="PPR_rpt"/>
</dbReference>
<dbReference type="PROSITE" id="PS51375">
    <property type="entry name" value="PPR"/>
    <property type="match status" value="6"/>
</dbReference>
<dbReference type="Pfam" id="PF14432">
    <property type="entry name" value="DYW_deaminase"/>
    <property type="match status" value="1"/>
</dbReference>
<dbReference type="GO" id="GO:0005634">
    <property type="term" value="C:nucleus"/>
    <property type="evidence" value="ECO:0007669"/>
    <property type="project" value="UniProtKB-SubCell"/>
</dbReference>
<dbReference type="Pfam" id="PF13921">
    <property type="entry name" value="Myb_DNA-bind_6"/>
    <property type="match status" value="1"/>
</dbReference>
<dbReference type="InterPro" id="IPR046848">
    <property type="entry name" value="E_motif"/>
</dbReference>
<protein>
    <recommendedName>
        <fullName evidence="13">Pentatricopeptide repeat-containing protein</fullName>
    </recommendedName>
</protein>
<dbReference type="PROSITE" id="PS50090">
    <property type="entry name" value="MYB_LIKE"/>
    <property type="match status" value="2"/>
</dbReference>
<evidence type="ECO:0000313" key="11">
    <source>
        <dbReference type="EMBL" id="MQM02480.1"/>
    </source>
</evidence>
<dbReference type="SUPFAM" id="SSF46689">
    <property type="entry name" value="Homeodomain-like"/>
    <property type="match status" value="1"/>
</dbReference>
<feature type="repeat" description="PPR" evidence="7">
    <location>
        <begin position="633"/>
        <end position="667"/>
    </location>
</feature>
<dbReference type="InterPro" id="IPR001005">
    <property type="entry name" value="SANT/Myb"/>
</dbReference>
<keyword evidence="12" id="KW-1185">Reference proteome</keyword>
<sequence>MCTRGHWRPSEDEKLKELVQNYGPHNWNAIAEKLQGRSGKSCRLRWFNQLDPRINRSPFTPEEEERLLASHRIHGNRWAVIARLFPGRTDNAVKNHWHVIMARRFREQSRLPADKAAPDDRSSMTKEEKLSRALEKRIDQAKQYYIFPLVETYRRRYEKYYGAQSPRLSSSEEFSICSSAAGREHCRRINFGGLGGQVEFYDFLQVNSSNSEGSKKTTPDDHCSRSNDKEEGSERREQTSESGSCPRKLDSRRQMRLISSPASRARIRANRFPLHHLPRLLHRRLSTVRSRDSPWFPILRHAAQAGELRLLQRAHARIVTSGLSDGHFLANNLIAAYAKCGNLCGARQVFDAMPRRDVVTYNSLLSAYALHDRVEDALFLFRLLLRLSPAEVAPTPLSFTPVLKLCSSSPAFLSTSWAVHCCAIKLGWQFDALVSSALVNVYSKFGLIDEARYLFDVMCERDLVLWNIMIKAYSQMGFTEDAFFMFANLQRSGILPDENSLGYVISRRQPSRSSEQAWALGIKLNLCSDHPDVVSSNTIMSEHLKTGENDVVLDYFIQMRRSDLECDNVTFVILINSLSSPEYFKVGKQVHGLILKMGFHLGVSVSNSLINMYGKMGFLAHAHRVFDEMDETDPISWNSLISSHVQNNMAEESINLFLSMLKNGVSPDQFTLSSILRAASLISTTPHLHHQVHAGALKMGLATDIFILTALIDVYTKKGSMEESELLYNTIGSFDLAACNALMYGYVTNNESSKALNFFTSIQSIGERSNQFTLATALKACSNLVALEKGKQIHALALKLGVDSDLCVSSGILDMYIKCGVISDASCIFDCISEPDDVAWTAMISGCVENGYEDYALSVYHQMRCSGVFPDEFALAALVKACSCLSALEKGKQLHTNVVKLDCVSDTFVVTSIMDMYAKCGNIEDSYKLFDRMNIKVTATWNVIILGVAQHGNGKEALRLFRRMRCQGLTPDKITFIGVLTACSHSGLVSEAYDYFDSMYKDYGIQPEIEHYSCLVDVLGRAGLLTEAEKVIQDMPFDASASMYRSLLGACRIKGNKDMGKSIATRLLSLDPLDSSAYILLSNIYAAANQWDEVANARKTMKIRNVKKDPGYSWLEVKDKMHMFVVDDKSHPDKDAIYDKLEDLMKRIKEEGYVPDTDFVLLDVENEEKERALYYHSEKLAITYGLISIPAPLRIRIIKNLRVCGDCHNAIKYMSKVTDREIVVRDANRFHSFRVGQCSCGDFCYLAEVEQLNLFSLLQVGRRVSVTLEVPDATVIRVTTRVCVAFLSRPGFPCRGLKALAGYPFLLSLLFFPFPSFSAMGRLPSGDPGVERPAARGGAWERRRGARRRWPCVIKGPIGSGIEDPDGLPLCWCRDGSARRDIRGGVGPLRHDLIVTRLAIAISLSHRAS</sequence>
<dbReference type="PROSITE" id="PS51294">
    <property type="entry name" value="HTH_MYB"/>
    <property type="match status" value="2"/>
</dbReference>
<dbReference type="FunFam" id="1.10.10.60:FF:000060">
    <property type="entry name" value="MYB transcription factor"/>
    <property type="match status" value="1"/>
</dbReference>
<feature type="domain" description="Myb-like" evidence="9">
    <location>
        <begin position="4"/>
        <end position="50"/>
    </location>
</feature>
<feature type="domain" description="Myb-like" evidence="9">
    <location>
        <begin position="51"/>
        <end position="101"/>
    </location>
</feature>
<evidence type="ECO:0000256" key="1">
    <source>
        <dbReference type="ARBA" id="ARBA00004123"/>
    </source>
</evidence>
<keyword evidence="6" id="KW-0539">Nucleus</keyword>
<dbReference type="Gene3D" id="1.25.40.10">
    <property type="entry name" value="Tetratricopeptide repeat domain"/>
    <property type="match status" value="7"/>
</dbReference>
<dbReference type="GO" id="GO:0008270">
    <property type="term" value="F:zinc ion binding"/>
    <property type="evidence" value="ECO:0007669"/>
    <property type="project" value="InterPro"/>
</dbReference>
<proteinExistence type="predicted"/>
<dbReference type="EMBL" id="NMUH01002861">
    <property type="protein sequence ID" value="MQM02480.1"/>
    <property type="molecule type" value="Genomic_DNA"/>
</dbReference>
<dbReference type="PANTHER" id="PTHR47926">
    <property type="entry name" value="PENTATRICOPEPTIDE REPEAT-CONTAINING PROTEIN"/>
    <property type="match status" value="1"/>
</dbReference>
<dbReference type="FunFam" id="1.25.40.10:FF:000366">
    <property type="entry name" value="Pentatricopeptide (PPR) repeat-containing protein"/>
    <property type="match status" value="1"/>
</dbReference>
<dbReference type="OrthoDB" id="3231855at2759"/>
<dbReference type="Gene3D" id="1.10.10.60">
    <property type="entry name" value="Homeodomain-like"/>
    <property type="match status" value="2"/>
</dbReference>
<dbReference type="InterPro" id="IPR011990">
    <property type="entry name" value="TPR-like_helical_dom_sf"/>
</dbReference>
<dbReference type="GO" id="GO:0003677">
    <property type="term" value="F:DNA binding"/>
    <property type="evidence" value="ECO:0007669"/>
    <property type="project" value="UniProtKB-KW"/>
</dbReference>
<dbReference type="InterPro" id="IPR009057">
    <property type="entry name" value="Homeodomain-like_sf"/>
</dbReference>
<name>A0A843WI19_COLES</name>
<dbReference type="NCBIfam" id="TIGR00756">
    <property type="entry name" value="PPR"/>
    <property type="match status" value="5"/>
</dbReference>
<dbReference type="GO" id="GO:0003723">
    <property type="term" value="F:RNA binding"/>
    <property type="evidence" value="ECO:0007669"/>
    <property type="project" value="InterPro"/>
</dbReference>
<dbReference type="SMART" id="SM00717">
    <property type="entry name" value="SANT"/>
    <property type="match status" value="2"/>
</dbReference>
<feature type="domain" description="HTH myb-type" evidence="10">
    <location>
        <begin position="55"/>
        <end position="105"/>
    </location>
</feature>
<dbReference type="Pfam" id="PF13041">
    <property type="entry name" value="PPR_2"/>
    <property type="match status" value="4"/>
</dbReference>
<dbReference type="CDD" id="cd00167">
    <property type="entry name" value="SANT"/>
    <property type="match status" value="2"/>
</dbReference>